<dbReference type="EMBL" id="CM016553">
    <property type="protein sequence ID" value="TKW33710.1"/>
    <property type="molecule type" value="Genomic_DNA"/>
</dbReference>
<accession>A0A4U6VUT9</accession>
<feature type="domain" description="BTB" evidence="2">
    <location>
        <begin position="20"/>
        <end position="79"/>
    </location>
</feature>
<protein>
    <recommendedName>
        <fullName evidence="2">BTB domain-containing protein</fullName>
    </recommendedName>
</protein>
<dbReference type="PROSITE" id="PS50097">
    <property type="entry name" value="BTB"/>
    <property type="match status" value="1"/>
</dbReference>
<dbReference type="SUPFAM" id="SSF54695">
    <property type="entry name" value="POZ domain"/>
    <property type="match status" value="1"/>
</dbReference>
<evidence type="ECO:0000256" key="1">
    <source>
        <dbReference type="ARBA" id="ARBA00004906"/>
    </source>
</evidence>
<evidence type="ECO:0000313" key="4">
    <source>
        <dbReference type="Proteomes" id="UP000298652"/>
    </source>
</evidence>
<dbReference type="InterPro" id="IPR044714">
    <property type="entry name" value="AtSIBP1-like"/>
</dbReference>
<dbReference type="Gramene" id="TKW33710">
    <property type="protein sequence ID" value="TKW33710"/>
    <property type="gene ID" value="SEVIR_2G257600v2"/>
</dbReference>
<evidence type="ECO:0000313" key="3">
    <source>
        <dbReference type="EMBL" id="TKW33710.1"/>
    </source>
</evidence>
<proteinExistence type="predicted"/>
<dbReference type="InterPro" id="IPR000210">
    <property type="entry name" value="BTB/POZ_dom"/>
</dbReference>
<dbReference type="Proteomes" id="UP000298652">
    <property type="component" value="Chromosome 2"/>
</dbReference>
<keyword evidence="4" id="KW-1185">Reference proteome</keyword>
<evidence type="ECO:0000259" key="2">
    <source>
        <dbReference type="PROSITE" id="PS50097"/>
    </source>
</evidence>
<dbReference type="OMA" id="ACRAFIR"/>
<comment type="pathway">
    <text evidence="1">Protein modification; protein ubiquitination.</text>
</comment>
<sequence>MPRTYAQFGFARMLNNGIFSDILVNADGGSIKAHRAVLAARSPVFMCMFSIDLEEKEQCIVDISDMSLEACRAFIRYIYGSIPEEEFLAHRSELLSAGDKYDIVELKNMCEISMVDDADNDNVPERLQMAHLYGLSTLKKTCMWLLEKFLKIYDAQEDFRELVHTGDPDLVAEVMQSCKGQCYRLRCWLQCHYLDWIHPVLKKEEDHT</sequence>
<gene>
    <name evidence="3" type="ORF">SEVIR_2G257600v2</name>
</gene>
<dbReference type="Pfam" id="PF00651">
    <property type="entry name" value="BTB"/>
    <property type="match status" value="1"/>
</dbReference>
<dbReference type="AlphaFoldDB" id="A0A4U6VUT9"/>
<dbReference type="SMART" id="SM00225">
    <property type="entry name" value="BTB"/>
    <property type="match status" value="1"/>
</dbReference>
<organism evidence="3 4">
    <name type="scientific">Setaria viridis</name>
    <name type="common">Green bristlegrass</name>
    <name type="synonym">Setaria italica subsp. viridis</name>
    <dbReference type="NCBI Taxonomy" id="4556"/>
    <lineage>
        <taxon>Eukaryota</taxon>
        <taxon>Viridiplantae</taxon>
        <taxon>Streptophyta</taxon>
        <taxon>Embryophyta</taxon>
        <taxon>Tracheophyta</taxon>
        <taxon>Spermatophyta</taxon>
        <taxon>Magnoliopsida</taxon>
        <taxon>Liliopsida</taxon>
        <taxon>Poales</taxon>
        <taxon>Poaceae</taxon>
        <taxon>PACMAD clade</taxon>
        <taxon>Panicoideae</taxon>
        <taxon>Panicodae</taxon>
        <taxon>Paniceae</taxon>
        <taxon>Cenchrinae</taxon>
        <taxon>Setaria</taxon>
    </lineage>
</organism>
<dbReference type="InterPro" id="IPR011333">
    <property type="entry name" value="SKP1/BTB/POZ_sf"/>
</dbReference>
<reference evidence="3" key="1">
    <citation type="submission" date="2019-03" db="EMBL/GenBank/DDBJ databases">
        <title>WGS assembly of Setaria viridis.</title>
        <authorList>
            <person name="Huang P."/>
            <person name="Jenkins J."/>
            <person name="Grimwood J."/>
            <person name="Barry K."/>
            <person name="Healey A."/>
            <person name="Mamidi S."/>
            <person name="Sreedasyam A."/>
            <person name="Shu S."/>
            <person name="Feldman M."/>
            <person name="Wu J."/>
            <person name="Yu Y."/>
            <person name="Chen C."/>
            <person name="Johnson J."/>
            <person name="Rokhsar D."/>
            <person name="Baxter I."/>
            <person name="Schmutz J."/>
            <person name="Brutnell T."/>
            <person name="Kellogg E."/>
        </authorList>
    </citation>
    <scope>NUCLEOTIDE SEQUENCE [LARGE SCALE GENOMIC DNA]</scope>
</reference>
<name>A0A4U6VUT9_SETVI</name>
<dbReference type="PANTHER" id="PTHR46672">
    <property type="entry name" value="OS08G0495500 PROTEIN-RELATED"/>
    <property type="match status" value="1"/>
</dbReference>
<dbReference type="PANTHER" id="PTHR46672:SF4">
    <property type="entry name" value="OS08G0495500 PROTEIN"/>
    <property type="match status" value="1"/>
</dbReference>
<dbReference type="Gene3D" id="3.30.710.10">
    <property type="entry name" value="Potassium Channel Kv1.1, Chain A"/>
    <property type="match status" value="1"/>
</dbReference>